<feature type="region of interest" description="Disordered" evidence="4">
    <location>
        <begin position="1"/>
        <end position="81"/>
    </location>
</feature>
<dbReference type="InterPro" id="IPR052414">
    <property type="entry name" value="U3_snoRNA-assoc_WDR"/>
</dbReference>
<dbReference type="Proteomes" id="UP001370490">
    <property type="component" value="Unassembled WGS sequence"/>
</dbReference>
<feature type="compositionally biased region" description="Basic residues" evidence="4">
    <location>
        <begin position="41"/>
        <end position="50"/>
    </location>
</feature>
<gene>
    <name evidence="6" type="ORF">RJ641_020104</name>
    <name evidence="7" type="ORF">RJ641_020106</name>
</gene>
<comment type="caution">
    <text evidence="7">The sequence shown here is derived from an EMBL/GenBank/DDBJ whole genome shotgun (WGS) entry which is preliminary data.</text>
</comment>
<evidence type="ECO:0000313" key="6">
    <source>
        <dbReference type="EMBL" id="KAK6914987.1"/>
    </source>
</evidence>
<keyword evidence="2" id="KW-0539">Nucleus</keyword>
<evidence type="ECO:0000256" key="1">
    <source>
        <dbReference type="ARBA" id="ARBA00004123"/>
    </source>
</evidence>
<dbReference type="PANTHER" id="PTHR44267:SF1">
    <property type="entry name" value="WD REPEAT-CONTAINING PROTEIN 43"/>
    <property type="match status" value="1"/>
</dbReference>
<comment type="similarity">
    <text evidence="3">Belongs to the UTP5 family.</text>
</comment>
<protein>
    <submittedName>
        <fullName evidence="7">Small-subunit processome, Utp12</fullName>
    </submittedName>
</protein>
<dbReference type="PANTHER" id="PTHR44267">
    <property type="entry name" value="WD REPEAT-CONTAINING PROTEIN 43"/>
    <property type="match status" value="1"/>
</dbReference>
<evidence type="ECO:0000256" key="4">
    <source>
        <dbReference type="SAM" id="MobiDB-lite"/>
    </source>
</evidence>
<dbReference type="Pfam" id="PF04003">
    <property type="entry name" value="Utp12"/>
    <property type="match status" value="1"/>
</dbReference>
<dbReference type="GO" id="GO:0005730">
    <property type="term" value="C:nucleolus"/>
    <property type="evidence" value="ECO:0007669"/>
    <property type="project" value="TreeGrafter"/>
</dbReference>
<comment type="subcellular location">
    <subcellularLocation>
        <location evidence="1">Nucleus</location>
    </subcellularLocation>
</comment>
<evidence type="ECO:0000313" key="7">
    <source>
        <dbReference type="EMBL" id="KAK6914989.1"/>
    </source>
</evidence>
<name>A0AAN8ULG0_9MAGN</name>
<dbReference type="EMBL" id="JBAMMX010000025">
    <property type="protein sequence ID" value="KAK6914987.1"/>
    <property type="molecule type" value="Genomic_DNA"/>
</dbReference>
<feature type="domain" description="Small-subunit processome Utp12" evidence="5">
    <location>
        <begin position="128"/>
        <end position="229"/>
    </location>
</feature>
<evidence type="ECO:0000256" key="2">
    <source>
        <dbReference type="ARBA" id="ARBA00023242"/>
    </source>
</evidence>
<dbReference type="InterPro" id="IPR007148">
    <property type="entry name" value="SSU_processome_Utp12"/>
</dbReference>
<proteinExistence type="inferred from homology"/>
<feature type="compositionally biased region" description="Acidic residues" evidence="4">
    <location>
        <begin position="248"/>
        <end position="266"/>
    </location>
</feature>
<keyword evidence="8" id="KW-1185">Reference proteome</keyword>
<reference evidence="7 8" key="1">
    <citation type="submission" date="2023-12" db="EMBL/GenBank/DDBJ databases">
        <title>A high-quality genome assembly for Dillenia turbinata (Dilleniales).</title>
        <authorList>
            <person name="Chanderbali A."/>
        </authorList>
    </citation>
    <scope>NUCLEOTIDE SEQUENCE [LARGE SCALE GENOMIC DNA]</scope>
    <source>
        <strain evidence="7">LSX21</strain>
        <tissue evidence="7">Leaf</tissue>
    </source>
</reference>
<evidence type="ECO:0000313" key="8">
    <source>
        <dbReference type="Proteomes" id="UP001370490"/>
    </source>
</evidence>
<sequence>MGKKETKVHRHSQTESQSKSEGEEDIVNQDLELGTTVIPTKNKKKSKKRAAHDPDSAATDDKIEFGTEGDHGVDDPNEPTMGEKLASLKLMENGEAKSPEAQDSYLPIKPPSADSVHVLLKQALHADDHTLLLDCLYTQDEKVINNSTSVLNPSDVFKLLKSLISIIQSRGAVLACAIPWLRSLLLQQASIIVSQESSLLALNSLYQLIEARISTYQSTLQLSSCMDFLYAGIGEDEDENDTITPFIYEDEDESDDEKSEDDMEVDQESIEHVDGDEMILKTNNIFD</sequence>
<feature type="compositionally biased region" description="Basic residues" evidence="4">
    <location>
        <begin position="1"/>
        <end position="11"/>
    </location>
</feature>
<evidence type="ECO:0000259" key="5">
    <source>
        <dbReference type="Pfam" id="PF04003"/>
    </source>
</evidence>
<evidence type="ECO:0000256" key="3">
    <source>
        <dbReference type="ARBA" id="ARBA00038335"/>
    </source>
</evidence>
<feature type="region of interest" description="Disordered" evidence="4">
    <location>
        <begin position="247"/>
        <end position="266"/>
    </location>
</feature>
<dbReference type="GO" id="GO:0000462">
    <property type="term" value="P:maturation of SSU-rRNA from tricistronic rRNA transcript (SSU-rRNA, 5.8S rRNA, LSU-rRNA)"/>
    <property type="evidence" value="ECO:0007669"/>
    <property type="project" value="TreeGrafter"/>
</dbReference>
<dbReference type="EMBL" id="JBAMMX010000025">
    <property type="protein sequence ID" value="KAK6914989.1"/>
    <property type="molecule type" value="Genomic_DNA"/>
</dbReference>
<dbReference type="AlphaFoldDB" id="A0AAN8ULG0"/>
<organism evidence="7 8">
    <name type="scientific">Dillenia turbinata</name>
    <dbReference type="NCBI Taxonomy" id="194707"/>
    <lineage>
        <taxon>Eukaryota</taxon>
        <taxon>Viridiplantae</taxon>
        <taxon>Streptophyta</taxon>
        <taxon>Embryophyta</taxon>
        <taxon>Tracheophyta</taxon>
        <taxon>Spermatophyta</taxon>
        <taxon>Magnoliopsida</taxon>
        <taxon>eudicotyledons</taxon>
        <taxon>Gunneridae</taxon>
        <taxon>Pentapetalae</taxon>
        <taxon>Dilleniales</taxon>
        <taxon>Dilleniaceae</taxon>
        <taxon>Dillenia</taxon>
    </lineage>
</organism>
<accession>A0AAN8ULG0</accession>
<feature type="compositionally biased region" description="Basic and acidic residues" evidence="4">
    <location>
        <begin position="51"/>
        <end position="74"/>
    </location>
</feature>